<dbReference type="Gene3D" id="2.40.50.60">
    <property type="entry name" value="Antifungal protein domain"/>
    <property type="match status" value="1"/>
</dbReference>
<protein>
    <submittedName>
        <fullName evidence="4">Antifungal protein</fullName>
    </submittedName>
</protein>
<feature type="chain" id="PRO_5014135204" evidence="3">
    <location>
        <begin position="19"/>
        <end position="94"/>
    </location>
</feature>
<evidence type="ECO:0000313" key="4">
    <source>
        <dbReference type="EMBL" id="SMQ11440.1"/>
    </source>
</evidence>
<dbReference type="InterPro" id="IPR023112">
    <property type="entry name" value="Antifungal-protein_dom_sf"/>
</dbReference>
<accession>A0A2I2KHM9</accession>
<dbReference type="SUPFAM" id="SSF57598">
    <property type="entry name" value="Antifungal protein (AGAFP)"/>
    <property type="match status" value="1"/>
</dbReference>
<reference evidence="4" key="1">
    <citation type="submission" date="2017-05" db="EMBL/GenBank/DDBJ databases">
        <title>High-quality solution structure and new aspects in the mode of action of NFAP.</title>
        <authorList>
            <person name="Hajdu D."/>
            <person name="Huber A."/>
            <person name="Galgoczy L."/>
            <person name="Toth L."/>
            <person name="Kocsube S."/>
            <person name="Fizil A."/>
            <person name="Czajlik A."/>
            <person name="Marx F."/>
            <person name="Batta G."/>
        </authorList>
    </citation>
    <scope>NUCLEOTIDE SEQUENCE</scope>
    <source>
        <strain evidence="4">NRRL 2947</strain>
    </source>
</reference>
<gene>
    <name evidence="4" type="primary">nsap</name>
</gene>
<dbReference type="GO" id="GO:0031640">
    <property type="term" value="P:killing of cells of another organism"/>
    <property type="evidence" value="ECO:0007669"/>
    <property type="project" value="UniProtKB-KW"/>
</dbReference>
<dbReference type="AlphaFoldDB" id="A0A2I2KHM9"/>
<proteinExistence type="evidence at transcript level"/>
<evidence type="ECO:0000256" key="2">
    <source>
        <dbReference type="ARBA" id="ARBA00022577"/>
    </source>
</evidence>
<keyword evidence="1" id="KW-0929">Antimicrobial</keyword>
<keyword evidence="2" id="KW-0295">Fungicide</keyword>
<feature type="signal peptide" evidence="3">
    <location>
        <begin position="1"/>
        <end position="18"/>
    </location>
</feature>
<name>A0A2I2KHM9_9EURO</name>
<dbReference type="Pfam" id="PF11402">
    <property type="entry name" value="Antifungal_prot"/>
    <property type="match status" value="1"/>
</dbReference>
<keyword evidence="3" id="KW-0732">Signal</keyword>
<sequence length="94" mass="10420">MQITKISLFLFVGVGVVASPIHAESDGLNARAVNAADLEYKGECFTKDNTCKYKIDGKTYLAKCPSAANTKCEKDGNKCTYDSYNRKVKCDFRH</sequence>
<organism evidence="4">
    <name type="scientific">Aspergillus spathulatus</name>
    <dbReference type="NCBI Taxonomy" id="41052"/>
    <lineage>
        <taxon>Eukaryota</taxon>
        <taxon>Fungi</taxon>
        <taxon>Dikarya</taxon>
        <taxon>Ascomycota</taxon>
        <taxon>Pezizomycotina</taxon>
        <taxon>Eurotiomycetes</taxon>
        <taxon>Eurotiomycetidae</taxon>
        <taxon>Eurotiales</taxon>
        <taxon>Aspergillaceae</taxon>
        <taxon>Aspergillus</taxon>
        <taxon>Aspergillus subgen. Fumigati</taxon>
    </lineage>
</organism>
<dbReference type="EMBL" id="LT852541">
    <property type="protein sequence ID" value="SMQ11440.1"/>
    <property type="molecule type" value="mRNA"/>
</dbReference>
<evidence type="ECO:0000256" key="3">
    <source>
        <dbReference type="SAM" id="SignalP"/>
    </source>
</evidence>
<evidence type="ECO:0000256" key="1">
    <source>
        <dbReference type="ARBA" id="ARBA00022529"/>
    </source>
</evidence>
<dbReference type="InterPro" id="IPR022706">
    <property type="entry name" value="Antifungal_prot"/>
</dbReference>
<dbReference type="GO" id="GO:0050832">
    <property type="term" value="P:defense response to fungus"/>
    <property type="evidence" value="ECO:0007669"/>
    <property type="project" value="UniProtKB-KW"/>
</dbReference>